<evidence type="ECO:0000256" key="2">
    <source>
        <dbReference type="SAM" id="Coils"/>
    </source>
</evidence>
<comment type="subunit">
    <text evidence="1">Component of the conserved oligomeric Golgi complex.</text>
</comment>
<dbReference type="Proteomes" id="UP001165121">
    <property type="component" value="Unassembled WGS sequence"/>
</dbReference>
<comment type="caution">
    <text evidence="4">The sequence shown here is derived from an EMBL/GenBank/DDBJ whole genome shotgun (WGS) entry which is preliminary data.</text>
</comment>
<dbReference type="GO" id="GO:0006891">
    <property type="term" value="P:intra-Golgi vesicle-mediated transport"/>
    <property type="evidence" value="ECO:0007669"/>
    <property type="project" value="UniProtKB-UniRule"/>
</dbReference>
<feature type="domain" description="Conserved oligomeric complex COG6 N-terminal" evidence="3">
    <location>
        <begin position="59"/>
        <end position="133"/>
    </location>
</feature>
<keyword evidence="1" id="KW-0813">Transport</keyword>
<sequence>MATPAPQALQARVHKLLSSRAELEATKALLRTLVADDARSGASLVPLEAPAGSGPPSLASLRRSLRSSLEQQQLALAQRALAGLERTLEQVSDLASQVDALDAKCDQVHKFLETTKTETQQVQTEAAALATKRFDGSKFRIRVGGGNVDVEVVWWNGMVC</sequence>
<gene>
    <name evidence="4" type="ORF">Pfra01_002680600</name>
</gene>
<dbReference type="AlphaFoldDB" id="A0A9W6YFA8"/>
<dbReference type="OrthoDB" id="272987at2759"/>
<dbReference type="InterPro" id="IPR010490">
    <property type="entry name" value="COG6"/>
</dbReference>
<evidence type="ECO:0000259" key="3">
    <source>
        <dbReference type="Pfam" id="PF06419"/>
    </source>
</evidence>
<reference evidence="4" key="1">
    <citation type="submission" date="2023-04" db="EMBL/GenBank/DDBJ databases">
        <title>Phytophthora fragariaefolia NBRC 109709.</title>
        <authorList>
            <person name="Ichikawa N."/>
            <person name="Sato H."/>
            <person name="Tonouchi N."/>
        </authorList>
    </citation>
    <scope>NUCLEOTIDE SEQUENCE</scope>
    <source>
        <strain evidence="4">NBRC 109709</strain>
    </source>
</reference>
<dbReference type="GO" id="GO:0015031">
    <property type="term" value="P:protein transport"/>
    <property type="evidence" value="ECO:0007669"/>
    <property type="project" value="UniProtKB-KW"/>
</dbReference>
<dbReference type="PANTHER" id="PTHR21506">
    <property type="entry name" value="COMPONENT OF OLIGOMERIC GOLGI COMPLEX 6"/>
    <property type="match status" value="1"/>
</dbReference>
<dbReference type="GO" id="GO:0000139">
    <property type="term" value="C:Golgi membrane"/>
    <property type="evidence" value="ECO:0007669"/>
    <property type="project" value="UniProtKB-SubCell"/>
</dbReference>
<keyword evidence="1" id="KW-0472">Membrane</keyword>
<evidence type="ECO:0000256" key="1">
    <source>
        <dbReference type="RuleBase" id="RU365075"/>
    </source>
</evidence>
<keyword evidence="1" id="KW-0653">Protein transport</keyword>
<organism evidence="4 5">
    <name type="scientific">Phytophthora fragariaefolia</name>
    <dbReference type="NCBI Taxonomy" id="1490495"/>
    <lineage>
        <taxon>Eukaryota</taxon>
        <taxon>Sar</taxon>
        <taxon>Stramenopiles</taxon>
        <taxon>Oomycota</taxon>
        <taxon>Peronosporomycetes</taxon>
        <taxon>Peronosporales</taxon>
        <taxon>Peronosporaceae</taxon>
        <taxon>Phytophthora</taxon>
    </lineage>
</organism>
<dbReference type="PANTHER" id="PTHR21506:SF0">
    <property type="entry name" value="CONSERVED OLIGOMERIC GOLGI COMPLEX SUBUNIT 6"/>
    <property type="match status" value="1"/>
</dbReference>
<dbReference type="InterPro" id="IPR048368">
    <property type="entry name" value="COG6_N"/>
</dbReference>
<proteinExistence type="inferred from homology"/>
<keyword evidence="5" id="KW-1185">Reference proteome</keyword>
<dbReference type="Pfam" id="PF06419">
    <property type="entry name" value="COG6_N"/>
    <property type="match status" value="1"/>
</dbReference>
<accession>A0A9W6YFA8</accession>
<evidence type="ECO:0000313" key="5">
    <source>
        <dbReference type="Proteomes" id="UP001165121"/>
    </source>
</evidence>
<comment type="similarity">
    <text evidence="1">Belongs to the COG6 family.</text>
</comment>
<keyword evidence="2" id="KW-0175">Coiled coil</keyword>
<comment type="subcellular location">
    <subcellularLocation>
        <location evidence="1">Golgi apparatus membrane</location>
        <topology evidence="1">Peripheral membrane protein</topology>
    </subcellularLocation>
</comment>
<feature type="coiled-coil region" evidence="2">
    <location>
        <begin position="74"/>
        <end position="104"/>
    </location>
</feature>
<dbReference type="EMBL" id="BSXT01005999">
    <property type="protein sequence ID" value="GMF61640.1"/>
    <property type="molecule type" value="Genomic_DNA"/>
</dbReference>
<evidence type="ECO:0000313" key="4">
    <source>
        <dbReference type="EMBL" id="GMF61640.1"/>
    </source>
</evidence>
<comment type="function">
    <text evidence="1">Required for normal Golgi function.</text>
</comment>
<name>A0A9W6YFA8_9STRA</name>
<dbReference type="GO" id="GO:0017119">
    <property type="term" value="C:Golgi transport complex"/>
    <property type="evidence" value="ECO:0007669"/>
    <property type="project" value="UniProtKB-UniRule"/>
</dbReference>
<protein>
    <recommendedName>
        <fullName evidence="1">Conserved oligomeric Golgi complex subunit 6</fullName>
        <shortName evidence="1">COG complex subunit 6</shortName>
    </recommendedName>
    <alternativeName>
        <fullName evidence="1">Component of oligomeric Golgi complex 6</fullName>
    </alternativeName>
</protein>
<keyword evidence="1" id="KW-0333">Golgi apparatus</keyword>